<feature type="transmembrane region" description="Helical" evidence="2">
    <location>
        <begin position="262"/>
        <end position="283"/>
    </location>
</feature>
<organism evidence="3 4">
    <name type="scientific">Antrodiella citrinella</name>
    <dbReference type="NCBI Taxonomy" id="2447956"/>
    <lineage>
        <taxon>Eukaryota</taxon>
        <taxon>Fungi</taxon>
        <taxon>Dikarya</taxon>
        <taxon>Basidiomycota</taxon>
        <taxon>Agaricomycotina</taxon>
        <taxon>Agaricomycetes</taxon>
        <taxon>Polyporales</taxon>
        <taxon>Steccherinaceae</taxon>
        <taxon>Antrodiella</taxon>
    </lineage>
</organism>
<reference evidence="3 4" key="1">
    <citation type="submission" date="2019-02" db="EMBL/GenBank/DDBJ databases">
        <title>Genome sequencing of the rare red list fungi Antrodiella citrinella (Flaviporus citrinellus).</title>
        <authorList>
            <person name="Buettner E."/>
            <person name="Kellner H."/>
        </authorList>
    </citation>
    <scope>NUCLEOTIDE SEQUENCE [LARGE SCALE GENOMIC DNA]</scope>
    <source>
        <strain evidence="3 4">DSM 108506</strain>
    </source>
</reference>
<feature type="region of interest" description="Disordered" evidence="1">
    <location>
        <begin position="297"/>
        <end position="325"/>
    </location>
</feature>
<feature type="transmembrane region" description="Helical" evidence="2">
    <location>
        <begin position="64"/>
        <end position="90"/>
    </location>
</feature>
<keyword evidence="2" id="KW-0812">Transmembrane</keyword>
<keyword evidence="4" id="KW-1185">Reference proteome</keyword>
<keyword evidence="2" id="KW-1133">Transmembrane helix</keyword>
<feature type="transmembrane region" description="Helical" evidence="2">
    <location>
        <begin position="148"/>
        <end position="170"/>
    </location>
</feature>
<comment type="caution">
    <text evidence="3">The sequence shown here is derived from an EMBL/GenBank/DDBJ whole genome shotgun (WGS) entry which is preliminary data.</text>
</comment>
<accession>A0A4S4N136</accession>
<keyword evidence="2" id="KW-0472">Membrane</keyword>
<dbReference type="OrthoDB" id="2641762at2759"/>
<feature type="transmembrane region" description="Helical" evidence="2">
    <location>
        <begin position="31"/>
        <end position="52"/>
    </location>
</feature>
<feature type="compositionally biased region" description="Polar residues" evidence="1">
    <location>
        <begin position="297"/>
        <end position="317"/>
    </location>
</feature>
<feature type="transmembrane region" description="Helical" evidence="2">
    <location>
        <begin position="190"/>
        <end position="210"/>
    </location>
</feature>
<dbReference type="EMBL" id="SGPM01000018">
    <property type="protein sequence ID" value="THH32606.1"/>
    <property type="molecule type" value="Genomic_DNA"/>
</dbReference>
<feature type="transmembrane region" description="Helical" evidence="2">
    <location>
        <begin position="231"/>
        <end position="256"/>
    </location>
</feature>
<sequence length="347" mass="38390">MSTDKSPPYYGPVGETSSDILLEKTFMASGYLTGVGFGVQFVLYCMCTRALWNHKPRTSFTNFLLAYIFVLNAMNTIWTGTSAYGLQLTYIDNRNYPGGPLGFLGVEFSIPANVLSLAALITGNLLADGLLLWRCYVIWASSLGTRAIFVMIFPALMLVGSLVTACFFAISTVSPSGFFSQTTVNFGLPYFTISLALNILLTGMIVLRMLSQRAKSRLIFGKQYDAHYTSMSTIFIESAATYCLFAILLLITYAIGNPINQIWLGLSPAMQMFSTYLIIYRVVSGRAWTRYTWNPTSQQPTDFAQSETRVAHSTSEGPYQLKPIDEAEARVEKSSYADGSWESGKEA</sequence>
<dbReference type="Proteomes" id="UP000308730">
    <property type="component" value="Unassembled WGS sequence"/>
</dbReference>
<feature type="transmembrane region" description="Helical" evidence="2">
    <location>
        <begin position="110"/>
        <end position="136"/>
    </location>
</feature>
<dbReference type="AlphaFoldDB" id="A0A4S4N136"/>
<proteinExistence type="predicted"/>
<protein>
    <submittedName>
        <fullName evidence="3">Uncharacterized protein</fullName>
    </submittedName>
</protein>
<evidence type="ECO:0000256" key="2">
    <source>
        <dbReference type="SAM" id="Phobius"/>
    </source>
</evidence>
<gene>
    <name evidence="3" type="ORF">EUX98_g1576</name>
</gene>
<evidence type="ECO:0000313" key="4">
    <source>
        <dbReference type="Proteomes" id="UP000308730"/>
    </source>
</evidence>
<evidence type="ECO:0000313" key="3">
    <source>
        <dbReference type="EMBL" id="THH32606.1"/>
    </source>
</evidence>
<evidence type="ECO:0000256" key="1">
    <source>
        <dbReference type="SAM" id="MobiDB-lite"/>
    </source>
</evidence>
<name>A0A4S4N136_9APHY</name>